<dbReference type="Proteomes" id="UP001186944">
    <property type="component" value="Unassembled WGS sequence"/>
</dbReference>
<keyword evidence="3" id="KW-1185">Reference proteome</keyword>
<evidence type="ECO:0000313" key="2">
    <source>
        <dbReference type="EMBL" id="KAK3095882.1"/>
    </source>
</evidence>
<protein>
    <submittedName>
        <fullName evidence="2">Uncharacterized protein</fullName>
    </submittedName>
</protein>
<dbReference type="EMBL" id="VSWD01000008">
    <property type="protein sequence ID" value="KAK3095882.1"/>
    <property type="molecule type" value="Genomic_DNA"/>
</dbReference>
<evidence type="ECO:0000256" key="1">
    <source>
        <dbReference type="SAM" id="MobiDB-lite"/>
    </source>
</evidence>
<comment type="caution">
    <text evidence="2">The sequence shown here is derived from an EMBL/GenBank/DDBJ whole genome shotgun (WGS) entry which is preliminary data.</text>
</comment>
<feature type="region of interest" description="Disordered" evidence="1">
    <location>
        <begin position="84"/>
        <end position="104"/>
    </location>
</feature>
<organism evidence="2 3">
    <name type="scientific">Pinctada imbricata</name>
    <name type="common">Atlantic pearl-oyster</name>
    <name type="synonym">Pinctada martensii</name>
    <dbReference type="NCBI Taxonomy" id="66713"/>
    <lineage>
        <taxon>Eukaryota</taxon>
        <taxon>Metazoa</taxon>
        <taxon>Spiralia</taxon>
        <taxon>Lophotrochozoa</taxon>
        <taxon>Mollusca</taxon>
        <taxon>Bivalvia</taxon>
        <taxon>Autobranchia</taxon>
        <taxon>Pteriomorphia</taxon>
        <taxon>Pterioida</taxon>
        <taxon>Pterioidea</taxon>
        <taxon>Pteriidae</taxon>
        <taxon>Pinctada</taxon>
    </lineage>
</organism>
<sequence>MPVANSQKDAQNQLLQHYQQFLPKSPSCHLGGQLSQGADNYIGREDAAALVTDLQEHLSSLSPSAASDRASGFFSTHSPPILNLSPNLSPSAPEPQRVSPTYDLRETTRRRTHYGGKCHYLKCQIL</sequence>
<reference evidence="2" key="1">
    <citation type="submission" date="2019-08" db="EMBL/GenBank/DDBJ databases">
        <title>The improved chromosome-level genome for the pearl oyster Pinctada fucata martensii using PacBio sequencing and Hi-C.</title>
        <authorList>
            <person name="Zheng Z."/>
        </authorList>
    </citation>
    <scope>NUCLEOTIDE SEQUENCE</scope>
    <source>
        <strain evidence="2">ZZ-2019</strain>
        <tissue evidence="2">Adductor muscle</tissue>
    </source>
</reference>
<dbReference type="AlphaFoldDB" id="A0AA89C5U7"/>
<name>A0AA89C5U7_PINIB</name>
<proteinExistence type="predicted"/>
<accession>A0AA89C5U7</accession>
<evidence type="ECO:0000313" key="3">
    <source>
        <dbReference type="Proteomes" id="UP001186944"/>
    </source>
</evidence>
<gene>
    <name evidence="2" type="ORF">FSP39_020303</name>
</gene>